<accession>A0A0M6XYS2</accession>
<dbReference type="InterPro" id="IPR010656">
    <property type="entry name" value="DctM"/>
</dbReference>
<dbReference type="InterPro" id="IPR004681">
    <property type="entry name" value="TRAP_DctM"/>
</dbReference>
<feature type="domain" description="TRAP C4-dicarboxylate transport system permease DctM subunit" evidence="8">
    <location>
        <begin position="8"/>
        <end position="416"/>
    </location>
</feature>
<feature type="transmembrane region" description="Helical" evidence="7">
    <location>
        <begin position="242"/>
        <end position="260"/>
    </location>
</feature>
<evidence type="ECO:0000256" key="7">
    <source>
        <dbReference type="RuleBase" id="RU369079"/>
    </source>
</evidence>
<feature type="transmembrane region" description="Helical" evidence="7">
    <location>
        <begin position="79"/>
        <end position="97"/>
    </location>
</feature>
<evidence type="ECO:0000256" key="5">
    <source>
        <dbReference type="ARBA" id="ARBA00022989"/>
    </source>
</evidence>
<dbReference type="AlphaFoldDB" id="A0A0M6XYS2"/>
<dbReference type="GO" id="GO:0005886">
    <property type="term" value="C:plasma membrane"/>
    <property type="evidence" value="ECO:0007669"/>
    <property type="project" value="UniProtKB-SubCell"/>
</dbReference>
<dbReference type="STRING" id="187304.B0E33_22950"/>
<dbReference type="PANTHER" id="PTHR33362">
    <property type="entry name" value="SIALIC ACID TRAP TRANSPORTER PERMEASE PROTEIN SIAT-RELATED"/>
    <property type="match status" value="1"/>
</dbReference>
<evidence type="ECO:0000256" key="3">
    <source>
        <dbReference type="ARBA" id="ARBA00022519"/>
    </source>
</evidence>
<evidence type="ECO:0000256" key="2">
    <source>
        <dbReference type="ARBA" id="ARBA00022475"/>
    </source>
</evidence>
<evidence type="ECO:0000313" key="10">
    <source>
        <dbReference type="Proteomes" id="UP000048926"/>
    </source>
</evidence>
<dbReference type="GO" id="GO:0022857">
    <property type="term" value="F:transmembrane transporter activity"/>
    <property type="evidence" value="ECO:0007669"/>
    <property type="project" value="UniProtKB-UniRule"/>
</dbReference>
<keyword evidence="6 7" id="KW-0472">Membrane</keyword>
<evidence type="ECO:0000256" key="1">
    <source>
        <dbReference type="ARBA" id="ARBA00004429"/>
    </source>
</evidence>
<evidence type="ECO:0000259" key="8">
    <source>
        <dbReference type="Pfam" id="PF06808"/>
    </source>
</evidence>
<protein>
    <recommendedName>
        <fullName evidence="7">TRAP transporter large permease protein</fullName>
    </recommendedName>
</protein>
<feature type="transmembrane region" description="Helical" evidence="7">
    <location>
        <begin position="103"/>
        <end position="124"/>
    </location>
</feature>
<feature type="transmembrane region" description="Helical" evidence="7">
    <location>
        <begin position="347"/>
        <end position="368"/>
    </location>
</feature>
<feature type="transmembrane region" description="Helical" evidence="7">
    <location>
        <begin position="314"/>
        <end position="340"/>
    </location>
</feature>
<proteinExistence type="inferred from homology"/>
<keyword evidence="2" id="KW-1003">Cell membrane</keyword>
<sequence length="426" mass="44577">MILLLTTIVLIGLILINVPIAVAIGIVALGGFVLTSGTDRLYDMAIALYSGSTSFPLIAIPLFILAGNLMNTSGISVRLINFVTALIGFVRGGLGMVNIGVSMVFAEISGSAVADVAATGTVLIPEMKKRGYSRTLAAAITSSSASLAIIIPPSIPMILYGAIAETSVLKLFVAGIVPGVLGGGLLMIVTYILAVRYNLPRAEGFDLRHVARTFREAFWALTMPVIILGGIFSGIVTATEGAGLAVLAALVIGLFIYRDLDVRRLRKTMLEGISQTGVVMLLVATSAALGLFLTQAQVPQQLAAQITELTTNPFIVLALLNLLLLVLGMFLHGAAAIILVVPVVMPLVNAVGIDPIHFGIMVTLNLAIGQQTPPVASVLITSCSIAKAGIWETSRANLPFIGVLALILLLVTYVPQVSLALTEFIQ</sequence>
<feature type="transmembrane region" description="Helical" evidence="7">
    <location>
        <begin position="136"/>
        <end position="159"/>
    </location>
</feature>
<evidence type="ECO:0000313" key="9">
    <source>
        <dbReference type="EMBL" id="CTQ43014.1"/>
    </source>
</evidence>
<dbReference type="EMBL" id="CXST01000001">
    <property type="protein sequence ID" value="CTQ43014.1"/>
    <property type="molecule type" value="Genomic_DNA"/>
</dbReference>
<dbReference type="RefSeq" id="WP_023000845.1">
    <property type="nucleotide sequence ID" value="NZ_CP045617.1"/>
</dbReference>
<keyword evidence="7" id="KW-0813">Transport</keyword>
<evidence type="ECO:0000256" key="4">
    <source>
        <dbReference type="ARBA" id="ARBA00022692"/>
    </source>
</evidence>
<dbReference type="Pfam" id="PF06808">
    <property type="entry name" value="DctM"/>
    <property type="match status" value="1"/>
</dbReference>
<comment type="function">
    <text evidence="7">Part of the tripartite ATP-independent periplasmic (TRAP) transport system.</text>
</comment>
<feature type="transmembrane region" description="Helical" evidence="7">
    <location>
        <begin position="216"/>
        <end position="236"/>
    </location>
</feature>
<feature type="transmembrane region" description="Helical" evidence="7">
    <location>
        <begin position="46"/>
        <end position="67"/>
    </location>
</feature>
<keyword evidence="3 7" id="KW-0997">Cell inner membrane</keyword>
<evidence type="ECO:0000256" key="6">
    <source>
        <dbReference type="ARBA" id="ARBA00023136"/>
    </source>
</evidence>
<dbReference type="NCBIfam" id="TIGR00786">
    <property type="entry name" value="dctM"/>
    <property type="match status" value="1"/>
</dbReference>
<organism evidence="9 10">
    <name type="scientific">Roseibium aggregatum</name>
    <dbReference type="NCBI Taxonomy" id="187304"/>
    <lineage>
        <taxon>Bacteria</taxon>
        <taxon>Pseudomonadati</taxon>
        <taxon>Pseudomonadota</taxon>
        <taxon>Alphaproteobacteria</taxon>
        <taxon>Hyphomicrobiales</taxon>
        <taxon>Stappiaceae</taxon>
        <taxon>Roseibium</taxon>
    </lineage>
</organism>
<dbReference type="PIRSF" id="PIRSF006066">
    <property type="entry name" value="HI0050"/>
    <property type="match status" value="1"/>
</dbReference>
<feature type="transmembrane region" description="Helical" evidence="7">
    <location>
        <begin position="398"/>
        <end position="421"/>
    </location>
</feature>
<dbReference type="Proteomes" id="UP000048926">
    <property type="component" value="Unassembled WGS sequence"/>
</dbReference>
<comment type="subcellular location">
    <subcellularLocation>
        <location evidence="1 7">Cell inner membrane</location>
        <topology evidence="1 7">Multi-pass membrane protein</topology>
    </subcellularLocation>
</comment>
<name>A0A0M6XYS2_9HYPH</name>
<comment type="subunit">
    <text evidence="7">The complex comprises the extracytoplasmic solute receptor protein and the two transmembrane proteins.</text>
</comment>
<keyword evidence="5 7" id="KW-1133">Transmembrane helix</keyword>
<feature type="transmembrane region" description="Helical" evidence="7">
    <location>
        <begin position="272"/>
        <end position="294"/>
    </location>
</feature>
<feature type="transmembrane region" description="Helical" evidence="7">
    <location>
        <begin position="7"/>
        <end position="34"/>
    </location>
</feature>
<keyword evidence="10" id="KW-1185">Reference proteome</keyword>
<feature type="transmembrane region" description="Helical" evidence="7">
    <location>
        <begin position="374"/>
        <end position="391"/>
    </location>
</feature>
<comment type="similarity">
    <text evidence="7">Belongs to the TRAP transporter large permease family.</text>
</comment>
<keyword evidence="4 7" id="KW-0812">Transmembrane</keyword>
<dbReference type="PANTHER" id="PTHR33362:SF2">
    <property type="entry name" value="TRAP TRANSPORTER LARGE PERMEASE PROTEIN"/>
    <property type="match status" value="1"/>
</dbReference>
<reference evidence="10" key="1">
    <citation type="submission" date="2015-07" db="EMBL/GenBank/DDBJ databases">
        <authorList>
            <person name="Rodrigo-Torres Lidia"/>
            <person name="Arahal R.David."/>
        </authorList>
    </citation>
    <scope>NUCLEOTIDE SEQUENCE [LARGE SCALE GENOMIC DNA]</scope>
    <source>
        <strain evidence="10">CECT 4801</strain>
    </source>
</reference>
<dbReference type="OrthoDB" id="9790209at2"/>
<feature type="transmembrane region" description="Helical" evidence="7">
    <location>
        <begin position="171"/>
        <end position="195"/>
    </location>
</feature>
<gene>
    <name evidence="9" type="primary">siaT_3</name>
    <name evidence="9" type="ORF">LAL4801_01451</name>
</gene>